<dbReference type="RefSeq" id="WP_380919278.1">
    <property type="nucleotide sequence ID" value="NZ_JBHUPE010000004.1"/>
</dbReference>
<evidence type="ECO:0000313" key="1">
    <source>
        <dbReference type="EMBL" id="MFD2903752.1"/>
    </source>
</evidence>
<reference evidence="2" key="1">
    <citation type="journal article" date="2019" name="Int. J. Syst. Evol. Microbiol.">
        <title>The Global Catalogue of Microorganisms (GCM) 10K type strain sequencing project: providing services to taxonomists for standard genome sequencing and annotation.</title>
        <authorList>
            <consortium name="The Broad Institute Genomics Platform"/>
            <consortium name="The Broad Institute Genome Sequencing Center for Infectious Disease"/>
            <person name="Wu L."/>
            <person name="Ma J."/>
        </authorList>
    </citation>
    <scope>NUCLEOTIDE SEQUENCE [LARGE SCALE GENOMIC DNA]</scope>
    <source>
        <strain evidence="2">KCTC 22209</strain>
    </source>
</reference>
<dbReference type="EMBL" id="JBHUPE010000004">
    <property type="protein sequence ID" value="MFD2903752.1"/>
    <property type="molecule type" value="Genomic_DNA"/>
</dbReference>
<proteinExistence type="predicted"/>
<keyword evidence="2" id="KW-1185">Reference proteome</keyword>
<protein>
    <submittedName>
        <fullName evidence="1">Uncharacterized protein</fullName>
    </submittedName>
</protein>
<organism evidence="1 2">
    <name type="scientific">Sphingobacterium anhuiense</name>
    <dbReference type="NCBI Taxonomy" id="493780"/>
    <lineage>
        <taxon>Bacteria</taxon>
        <taxon>Pseudomonadati</taxon>
        <taxon>Bacteroidota</taxon>
        <taxon>Sphingobacteriia</taxon>
        <taxon>Sphingobacteriales</taxon>
        <taxon>Sphingobacteriaceae</taxon>
        <taxon>Sphingobacterium</taxon>
    </lineage>
</organism>
<accession>A0ABW5YW38</accession>
<dbReference type="Proteomes" id="UP001597509">
    <property type="component" value="Unassembled WGS sequence"/>
</dbReference>
<gene>
    <name evidence="1" type="ORF">ACFS6I_07455</name>
</gene>
<sequence length="115" mass="13504">MPFKIIFPAPYQVTDIYDDNLDVNIVLSNGDVYFGTLFTLKNIQKLMITNNEIYFWSTDILIVKDLSYQSIHQVIETVLNDGYFEMAFSKIGTIKTVYSHFRWKEYADVDKIRSI</sequence>
<name>A0ABW5YW38_9SPHI</name>
<comment type="caution">
    <text evidence="1">The sequence shown here is derived from an EMBL/GenBank/DDBJ whole genome shotgun (WGS) entry which is preliminary data.</text>
</comment>
<evidence type="ECO:0000313" key="2">
    <source>
        <dbReference type="Proteomes" id="UP001597509"/>
    </source>
</evidence>